<dbReference type="Gene3D" id="3.30.230.10">
    <property type="match status" value="1"/>
</dbReference>
<evidence type="ECO:0000313" key="9">
    <source>
        <dbReference type="Proteomes" id="UP000245634"/>
    </source>
</evidence>
<dbReference type="GO" id="GO:0030983">
    <property type="term" value="F:mismatched DNA binding"/>
    <property type="evidence" value="ECO:0007669"/>
    <property type="project" value="InterPro"/>
</dbReference>
<dbReference type="SUPFAM" id="SSF55874">
    <property type="entry name" value="ATPase domain of HSP90 chaperone/DNA topoisomerase II/histidine kinase"/>
    <property type="match status" value="1"/>
</dbReference>
<dbReference type="NCBIfam" id="TIGR00585">
    <property type="entry name" value="mutl"/>
    <property type="match status" value="1"/>
</dbReference>
<dbReference type="FunFam" id="3.30.565.10:FF:000003">
    <property type="entry name" value="DNA mismatch repair endonuclease MutL"/>
    <property type="match status" value="1"/>
</dbReference>
<dbReference type="EMBL" id="QGGL01000019">
    <property type="protein sequence ID" value="PWK06601.1"/>
    <property type="molecule type" value="Genomic_DNA"/>
</dbReference>
<dbReference type="InterPro" id="IPR036890">
    <property type="entry name" value="HATPase_C_sf"/>
</dbReference>
<accession>A0A316D597</accession>
<name>A0A316D597_9BACL</name>
<dbReference type="InterPro" id="IPR013507">
    <property type="entry name" value="DNA_mismatch_S5_2-like"/>
</dbReference>
<dbReference type="Gene3D" id="3.30.1370.100">
    <property type="entry name" value="MutL, C-terminal domain, regulatory subdomain"/>
    <property type="match status" value="1"/>
</dbReference>
<dbReference type="SUPFAM" id="SSF118116">
    <property type="entry name" value="DNA mismatch repair protein MutL"/>
    <property type="match status" value="1"/>
</dbReference>
<dbReference type="GO" id="GO:0006298">
    <property type="term" value="P:mismatch repair"/>
    <property type="evidence" value="ECO:0007669"/>
    <property type="project" value="UniProtKB-UniRule"/>
</dbReference>
<dbReference type="RefSeq" id="WP_109690799.1">
    <property type="nucleotide sequence ID" value="NZ_QGGL01000019.1"/>
</dbReference>
<feature type="compositionally biased region" description="Basic and acidic residues" evidence="5">
    <location>
        <begin position="414"/>
        <end position="423"/>
    </location>
</feature>
<dbReference type="InterPro" id="IPR042120">
    <property type="entry name" value="MutL_C_dimsub"/>
</dbReference>
<evidence type="ECO:0000259" key="6">
    <source>
        <dbReference type="SMART" id="SM00853"/>
    </source>
</evidence>
<evidence type="ECO:0000259" key="7">
    <source>
        <dbReference type="SMART" id="SM01340"/>
    </source>
</evidence>
<dbReference type="OrthoDB" id="9763467at2"/>
<evidence type="ECO:0000256" key="5">
    <source>
        <dbReference type="SAM" id="MobiDB-lite"/>
    </source>
</evidence>
<dbReference type="InterPro" id="IPR014762">
    <property type="entry name" value="DNA_mismatch_repair_CS"/>
</dbReference>
<evidence type="ECO:0000256" key="2">
    <source>
        <dbReference type="ARBA" id="ARBA00022763"/>
    </source>
</evidence>
<dbReference type="AlphaFoldDB" id="A0A316D597"/>
<dbReference type="Pfam" id="PF08676">
    <property type="entry name" value="MutL_C"/>
    <property type="match status" value="1"/>
</dbReference>
<dbReference type="PANTHER" id="PTHR10073">
    <property type="entry name" value="DNA MISMATCH REPAIR PROTEIN MLH, PMS, MUTL"/>
    <property type="match status" value="1"/>
</dbReference>
<dbReference type="InterPro" id="IPR020568">
    <property type="entry name" value="Ribosomal_Su5_D2-typ_SF"/>
</dbReference>
<organism evidence="8 9">
    <name type="scientific">Tumebacillus permanentifrigoris</name>
    <dbReference type="NCBI Taxonomy" id="378543"/>
    <lineage>
        <taxon>Bacteria</taxon>
        <taxon>Bacillati</taxon>
        <taxon>Bacillota</taxon>
        <taxon>Bacilli</taxon>
        <taxon>Bacillales</taxon>
        <taxon>Alicyclobacillaceae</taxon>
        <taxon>Tumebacillus</taxon>
    </lineage>
</organism>
<feature type="domain" description="DNA mismatch repair protein S5" evidence="7">
    <location>
        <begin position="209"/>
        <end position="327"/>
    </location>
</feature>
<dbReference type="InterPro" id="IPR014790">
    <property type="entry name" value="MutL_C"/>
</dbReference>
<dbReference type="GO" id="GO:0016887">
    <property type="term" value="F:ATP hydrolysis activity"/>
    <property type="evidence" value="ECO:0007669"/>
    <property type="project" value="InterPro"/>
</dbReference>
<dbReference type="InterPro" id="IPR042121">
    <property type="entry name" value="MutL_C_regsub"/>
</dbReference>
<dbReference type="SMART" id="SM00853">
    <property type="entry name" value="MutL_C"/>
    <property type="match status" value="1"/>
</dbReference>
<dbReference type="Pfam" id="PF13589">
    <property type="entry name" value="HATPase_c_3"/>
    <property type="match status" value="1"/>
</dbReference>
<evidence type="ECO:0000256" key="4">
    <source>
        <dbReference type="HAMAP-Rule" id="MF_00149"/>
    </source>
</evidence>
<dbReference type="InterPro" id="IPR002099">
    <property type="entry name" value="MutL/Mlh/PMS"/>
</dbReference>
<dbReference type="GO" id="GO:0005524">
    <property type="term" value="F:ATP binding"/>
    <property type="evidence" value="ECO:0007669"/>
    <property type="project" value="InterPro"/>
</dbReference>
<dbReference type="CDD" id="cd16926">
    <property type="entry name" value="HATPase_MutL-MLH-PMS-like"/>
    <property type="match status" value="1"/>
</dbReference>
<keyword evidence="3 4" id="KW-0234">DNA repair</keyword>
<comment type="similarity">
    <text evidence="1 4">Belongs to the DNA mismatch repair MutL/HexB family.</text>
</comment>
<dbReference type="Pfam" id="PF01119">
    <property type="entry name" value="DNA_mis_repair"/>
    <property type="match status" value="1"/>
</dbReference>
<evidence type="ECO:0000313" key="8">
    <source>
        <dbReference type="EMBL" id="PWK06601.1"/>
    </source>
</evidence>
<evidence type="ECO:0000256" key="3">
    <source>
        <dbReference type="ARBA" id="ARBA00023204"/>
    </source>
</evidence>
<comment type="function">
    <text evidence="4">This protein is involved in the repair of mismatches in DNA. It is required for dam-dependent methyl-directed DNA mismatch repair. May act as a 'molecular matchmaker', a protein that promotes the formation of a stable complex between two or more DNA-binding proteins in an ATP-dependent manner without itself being part of a final effector complex.</text>
</comment>
<dbReference type="CDD" id="cd00782">
    <property type="entry name" value="MutL_Trans"/>
    <property type="match status" value="1"/>
</dbReference>
<dbReference type="PANTHER" id="PTHR10073:SF12">
    <property type="entry name" value="DNA MISMATCH REPAIR PROTEIN MLH1"/>
    <property type="match status" value="1"/>
</dbReference>
<comment type="caution">
    <text evidence="8">The sequence shown here is derived from an EMBL/GenBank/DDBJ whole genome shotgun (WGS) entry which is preliminary data.</text>
</comment>
<dbReference type="InterPro" id="IPR014721">
    <property type="entry name" value="Ribsml_uS5_D2-typ_fold_subgr"/>
</dbReference>
<dbReference type="PROSITE" id="PS00058">
    <property type="entry name" value="DNA_MISMATCH_REPAIR_1"/>
    <property type="match status" value="1"/>
</dbReference>
<gene>
    <name evidence="4" type="primary">mutL</name>
    <name evidence="8" type="ORF">C7459_11924</name>
</gene>
<dbReference type="Proteomes" id="UP000245634">
    <property type="component" value="Unassembled WGS sequence"/>
</dbReference>
<protein>
    <recommendedName>
        <fullName evidence="4">DNA mismatch repair protein MutL</fullName>
    </recommendedName>
</protein>
<dbReference type="InterPro" id="IPR020667">
    <property type="entry name" value="DNA_mismatch_repair_MutL"/>
</dbReference>
<dbReference type="InterPro" id="IPR038973">
    <property type="entry name" value="MutL/Mlh/Pms-like"/>
</dbReference>
<dbReference type="GO" id="GO:0140664">
    <property type="term" value="F:ATP-dependent DNA damage sensor activity"/>
    <property type="evidence" value="ECO:0007669"/>
    <property type="project" value="InterPro"/>
</dbReference>
<sequence length="664" mass="73525">MGKIQILSDLLANKIAAGEVVERPAAVIKELLENAIDAGSTEIVIEIENGGLDLIKVSDNGIGMEREDALLAFERHATSKIRSEKDLFRIRTLGFRGEALPSIASVSKVEIKTRTAEANEGTLVKIEGGQVLTHGVVAAKKGTEFAVRDLFFNTPARLKYLRTIQTELHHMLDYVNRLSLAHPTISFTLYHNGRQLVQSPGDGELLHSIAAIYGNDVARQMLPIEWSDYDYKIVGAVGFPELNRANRNHCSFFVNGRYVKSYQLLNAVQAAYHTRLPINRYPVCVIALELDPSLVDVNVHPQKLEVRFSEERDVTNAVQQAVEQALQQQTFIPKATAKSIAAQPKEKTQQAAFDLAMPNQPAEVPKAPATATATGFSPATRAPSPGINGPKFKDPLPNGGAVVRETPSAYQPTHRREERREAPVRQQVDAAMSIYEKGEATPRVEEVVETPQAEAPQVVASPAPELSARSNLPQFRPVAQALGMYVIAQDDTGLFIIDQHAAHEKVLYEKFNKKLADRQIQPLPLLVPLTVELTASESALLQQRIDDLADCQIEVEQFGGTTFLIRSVPDIWEGLETQGLLQELIDELLQEGATPDPRRLIEGKVITKACKSAIKANHWLSMPEMVALCDQLRELDNPFTCPHGRPIIIHMSNYDLEKQFKRVM</sequence>
<feature type="domain" description="MutL C-terminal dimerisation" evidence="6">
    <location>
        <begin position="477"/>
        <end position="620"/>
    </location>
</feature>
<reference evidence="8 9" key="1">
    <citation type="submission" date="2018-05" db="EMBL/GenBank/DDBJ databases">
        <title>Genomic Encyclopedia of Type Strains, Phase IV (KMG-IV): sequencing the most valuable type-strain genomes for metagenomic binning, comparative biology and taxonomic classification.</title>
        <authorList>
            <person name="Goeker M."/>
        </authorList>
    </citation>
    <scope>NUCLEOTIDE SEQUENCE [LARGE SCALE GENOMIC DNA]</scope>
    <source>
        <strain evidence="8 9">DSM 18773</strain>
    </source>
</reference>
<dbReference type="SMART" id="SM01340">
    <property type="entry name" value="DNA_mis_repair"/>
    <property type="match status" value="1"/>
</dbReference>
<dbReference type="GO" id="GO:0032300">
    <property type="term" value="C:mismatch repair complex"/>
    <property type="evidence" value="ECO:0007669"/>
    <property type="project" value="InterPro"/>
</dbReference>
<keyword evidence="9" id="KW-1185">Reference proteome</keyword>
<dbReference type="InterPro" id="IPR037198">
    <property type="entry name" value="MutL_C_sf"/>
</dbReference>
<dbReference type="Gene3D" id="3.30.1540.20">
    <property type="entry name" value="MutL, C-terminal domain, dimerisation subdomain"/>
    <property type="match status" value="1"/>
</dbReference>
<dbReference type="HAMAP" id="MF_00149">
    <property type="entry name" value="DNA_mis_repair"/>
    <property type="match status" value="1"/>
</dbReference>
<proteinExistence type="inferred from homology"/>
<keyword evidence="2 4" id="KW-0227">DNA damage</keyword>
<dbReference type="SUPFAM" id="SSF54211">
    <property type="entry name" value="Ribosomal protein S5 domain 2-like"/>
    <property type="match status" value="1"/>
</dbReference>
<evidence type="ECO:0000256" key="1">
    <source>
        <dbReference type="ARBA" id="ARBA00006082"/>
    </source>
</evidence>
<dbReference type="Gene3D" id="3.30.565.10">
    <property type="entry name" value="Histidine kinase-like ATPase, C-terminal domain"/>
    <property type="match status" value="1"/>
</dbReference>
<feature type="region of interest" description="Disordered" evidence="5">
    <location>
        <begin position="370"/>
        <end position="425"/>
    </location>
</feature>